<proteinExistence type="predicted"/>
<dbReference type="PANTHER" id="PTHR45431">
    <property type="entry name" value="RHODANESE-LIKE DOMAIN-CONTAINING PROTEIN 15, CHLOROPLASTIC"/>
    <property type="match status" value="1"/>
</dbReference>
<sequence length="138" mass="15062">MEGTAKPRPSPPVVIMPNSLLVDVRTPAEFESGFLDGAINIEYQNIEQLASRPGVSKSDDITLYCRSGRRSAIALDTLKSMGFETVRDIGSFEAAQETLRREKEEKAEPPAQDPLASPSKESLEKSTKTLLAGLRALE</sequence>
<dbReference type="CDD" id="cd00158">
    <property type="entry name" value="RHOD"/>
    <property type="match status" value="1"/>
</dbReference>
<dbReference type="InterPro" id="IPR036873">
    <property type="entry name" value="Rhodanese-like_dom_sf"/>
</dbReference>
<evidence type="ECO:0000313" key="3">
    <source>
        <dbReference type="EMBL" id="KAL1618279.1"/>
    </source>
</evidence>
<protein>
    <recommendedName>
        <fullName evidence="2">Rhodanese domain-containing protein</fullName>
    </recommendedName>
</protein>
<keyword evidence="4" id="KW-1185">Reference proteome</keyword>
<evidence type="ECO:0000259" key="2">
    <source>
        <dbReference type="PROSITE" id="PS50206"/>
    </source>
</evidence>
<dbReference type="InterPro" id="IPR001763">
    <property type="entry name" value="Rhodanese-like_dom"/>
</dbReference>
<dbReference type="Pfam" id="PF00581">
    <property type="entry name" value="Rhodanese"/>
    <property type="match status" value="1"/>
</dbReference>
<reference evidence="3 4" key="1">
    <citation type="submission" date="2024-02" db="EMBL/GenBank/DDBJ databases">
        <title>De novo assembly and annotation of 12 fungi associated with fruit tree decline syndrome in Ontario, Canada.</title>
        <authorList>
            <person name="Sulman M."/>
            <person name="Ellouze W."/>
            <person name="Ilyukhin E."/>
        </authorList>
    </citation>
    <scope>NUCLEOTIDE SEQUENCE [LARGE SCALE GENOMIC DNA]</scope>
    <source>
        <strain evidence="3 4">M1-105</strain>
    </source>
</reference>
<evidence type="ECO:0000313" key="4">
    <source>
        <dbReference type="Proteomes" id="UP001521116"/>
    </source>
</evidence>
<gene>
    <name evidence="3" type="ORF">SLS56_010609</name>
</gene>
<dbReference type="PROSITE" id="PS50206">
    <property type="entry name" value="RHODANESE_3"/>
    <property type="match status" value="1"/>
</dbReference>
<dbReference type="SUPFAM" id="SSF52821">
    <property type="entry name" value="Rhodanese/Cell cycle control phosphatase"/>
    <property type="match status" value="1"/>
</dbReference>
<dbReference type="InterPro" id="IPR052367">
    <property type="entry name" value="Thiosulfate_ST/Rhodanese-like"/>
</dbReference>
<feature type="region of interest" description="Disordered" evidence="1">
    <location>
        <begin position="94"/>
        <end position="126"/>
    </location>
</feature>
<dbReference type="SMART" id="SM00450">
    <property type="entry name" value="RHOD"/>
    <property type="match status" value="1"/>
</dbReference>
<feature type="compositionally biased region" description="Basic and acidic residues" evidence="1">
    <location>
        <begin position="98"/>
        <end position="108"/>
    </location>
</feature>
<organism evidence="3 4">
    <name type="scientific">Neofusicoccum ribis</name>
    <dbReference type="NCBI Taxonomy" id="45134"/>
    <lineage>
        <taxon>Eukaryota</taxon>
        <taxon>Fungi</taxon>
        <taxon>Dikarya</taxon>
        <taxon>Ascomycota</taxon>
        <taxon>Pezizomycotina</taxon>
        <taxon>Dothideomycetes</taxon>
        <taxon>Dothideomycetes incertae sedis</taxon>
        <taxon>Botryosphaeriales</taxon>
        <taxon>Botryosphaeriaceae</taxon>
        <taxon>Neofusicoccum</taxon>
    </lineage>
</organism>
<evidence type="ECO:0000256" key="1">
    <source>
        <dbReference type="SAM" id="MobiDB-lite"/>
    </source>
</evidence>
<dbReference type="EMBL" id="JAJVDC020000211">
    <property type="protein sequence ID" value="KAL1618279.1"/>
    <property type="molecule type" value="Genomic_DNA"/>
</dbReference>
<name>A0ABR3SDZ8_9PEZI</name>
<feature type="domain" description="Rhodanese" evidence="2">
    <location>
        <begin position="15"/>
        <end position="103"/>
    </location>
</feature>
<dbReference type="PANTHER" id="PTHR45431:SF3">
    <property type="entry name" value="RHODANESE-LIKE DOMAIN-CONTAINING PROTEIN 15, CHLOROPLASTIC"/>
    <property type="match status" value="1"/>
</dbReference>
<dbReference type="Gene3D" id="3.40.250.10">
    <property type="entry name" value="Rhodanese-like domain"/>
    <property type="match status" value="1"/>
</dbReference>
<dbReference type="Proteomes" id="UP001521116">
    <property type="component" value="Unassembled WGS sequence"/>
</dbReference>
<comment type="caution">
    <text evidence="3">The sequence shown here is derived from an EMBL/GenBank/DDBJ whole genome shotgun (WGS) entry which is preliminary data.</text>
</comment>
<accession>A0ABR3SDZ8</accession>